<dbReference type="AlphaFoldDB" id="A0A560I1J2"/>
<gene>
    <name evidence="1" type="ORF">FBZ92_11732</name>
</gene>
<organism evidence="1 2">
    <name type="scientific">Nitrospirillum amazonense</name>
    <dbReference type="NCBI Taxonomy" id="28077"/>
    <lineage>
        <taxon>Bacteria</taxon>
        <taxon>Pseudomonadati</taxon>
        <taxon>Pseudomonadota</taxon>
        <taxon>Alphaproteobacteria</taxon>
        <taxon>Rhodospirillales</taxon>
        <taxon>Azospirillaceae</taxon>
        <taxon>Nitrospirillum</taxon>
    </lineage>
</organism>
<reference evidence="1 2" key="1">
    <citation type="submission" date="2019-06" db="EMBL/GenBank/DDBJ databases">
        <title>Genomic Encyclopedia of Type Strains, Phase IV (KMG-V): Genome sequencing to study the core and pangenomes of soil and plant-associated prokaryotes.</title>
        <authorList>
            <person name="Whitman W."/>
        </authorList>
    </citation>
    <scope>NUCLEOTIDE SEQUENCE [LARGE SCALE GENOMIC DNA]</scope>
    <source>
        <strain evidence="1 2">BR 11140</strain>
    </source>
</reference>
<evidence type="ECO:0000313" key="2">
    <source>
        <dbReference type="Proteomes" id="UP000318050"/>
    </source>
</evidence>
<accession>A0A560I1J2</accession>
<protein>
    <submittedName>
        <fullName evidence="1">Uncharacterized protein</fullName>
    </submittedName>
</protein>
<dbReference type="EMBL" id="VITT01000017">
    <property type="protein sequence ID" value="TWB52787.1"/>
    <property type="molecule type" value="Genomic_DNA"/>
</dbReference>
<sequence length="64" mass="6859">MARYDAEGSCAPESAQKAPFRIGTQQVLGIYSPITHASSFTLSLSLFVTFTDTSRAGPCLCDLE</sequence>
<proteinExistence type="predicted"/>
<comment type="caution">
    <text evidence="1">The sequence shown here is derived from an EMBL/GenBank/DDBJ whole genome shotgun (WGS) entry which is preliminary data.</text>
</comment>
<name>A0A560I1J2_9PROT</name>
<dbReference type="Proteomes" id="UP000318050">
    <property type="component" value="Unassembled WGS sequence"/>
</dbReference>
<evidence type="ECO:0000313" key="1">
    <source>
        <dbReference type="EMBL" id="TWB52787.1"/>
    </source>
</evidence>